<comment type="caution">
    <text evidence="10">The sequence shown here is derived from an EMBL/GenBank/DDBJ whole genome shotgun (WGS) entry which is preliminary data.</text>
</comment>
<feature type="binding site" evidence="8">
    <location>
        <position position="14"/>
    </location>
    <ligand>
        <name>ATP</name>
        <dbReference type="ChEBI" id="CHEBI:30616"/>
    </ligand>
</feature>
<dbReference type="InterPro" id="IPR001048">
    <property type="entry name" value="Asp/Glu/Uridylate_kinase"/>
</dbReference>
<comment type="function">
    <text evidence="8">Catalyzes the transfer of a phosphate group to glutamate to form L-glutamate 5-phosphate.</text>
</comment>
<evidence type="ECO:0000256" key="3">
    <source>
        <dbReference type="ARBA" id="ARBA00022650"/>
    </source>
</evidence>
<organism evidence="10 11">
    <name type="scientific">Solibaculum intestinale</name>
    <dbReference type="NCBI Taxonomy" id="3133165"/>
    <lineage>
        <taxon>Bacteria</taxon>
        <taxon>Bacillati</taxon>
        <taxon>Bacillota</taxon>
        <taxon>Clostridia</taxon>
        <taxon>Eubacteriales</taxon>
        <taxon>Oscillospiraceae</taxon>
        <taxon>Solibaculum</taxon>
    </lineage>
</organism>
<dbReference type="PIRSF" id="PIRSF000729">
    <property type="entry name" value="GK"/>
    <property type="match status" value="1"/>
</dbReference>
<keyword evidence="7 8" id="KW-0067">ATP-binding</keyword>
<dbReference type="CDD" id="cd04242">
    <property type="entry name" value="AAK_G5K_ProB"/>
    <property type="match status" value="1"/>
</dbReference>
<feature type="binding site" evidence="8">
    <location>
        <position position="141"/>
    </location>
    <ligand>
        <name>substrate</name>
    </ligand>
</feature>
<protein>
    <recommendedName>
        <fullName evidence="8">Glutamate 5-kinase</fullName>
        <ecNumber evidence="8">2.7.2.11</ecNumber>
    </recommendedName>
    <alternativeName>
        <fullName evidence="8">Gamma-glutamyl kinase</fullName>
        <shortName evidence="8">GK</shortName>
    </alternativeName>
</protein>
<evidence type="ECO:0000256" key="4">
    <source>
        <dbReference type="ARBA" id="ARBA00022679"/>
    </source>
</evidence>
<dbReference type="HAMAP" id="MF_00456">
    <property type="entry name" value="ProB"/>
    <property type="match status" value="1"/>
</dbReference>
<evidence type="ECO:0000256" key="5">
    <source>
        <dbReference type="ARBA" id="ARBA00022741"/>
    </source>
</evidence>
<dbReference type="NCBIfam" id="TIGR01027">
    <property type="entry name" value="proB"/>
    <property type="match status" value="1"/>
</dbReference>
<keyword evidence="6 8" id="KW-0418">Kinase</keyword>
<dbReference type="Gene3D" id="3.40.1160.10">
    <property type="entry name" value="Acetylglutamate kinase-like"/>
    <property type="match status" value="1"/>
</dbReference>
<evidence type="ECO:0000313" key="10">
    <source>
        <dbReference type="EMBL" id="MEQ2441199.1"/>
    </source>
</evidence>
<dbReference type="PANTHER" id="PTHR43654:SF1">
    <property type="entry name" value="ISOPENTENYL PHOSPHATE KINASE"/>
    <property type="match status" value="1"/>
</dbReference>
<sequence>MGQDLQDARRIVVKVGTSTLTHESGKLNFRQIERIVRVLSDLKNADREIILVTSGAIGVGVGKLGLPRRPSDVGGRQAAAAVGQCELMFTYDKLFSEYGQIVSQVLLTRDDIDDKERCHNVVNTFARLLDMGAVPIVNENDTVAVDELIGINFGDNDSLSAIVAKLMKADALVILTDIDGLYTADPHKHPDAKRIPRVEHIDDSVKALAGGVGSSRGTGGMITKISAAEIATGAGIPTVIIAGETPQLLYDLFEGKEAGTIFCAR</sequence>
<keyword evidence="1 8" id="KW-0963">Cytoplasm</keyword>
<feature type="binding site" evidence="8">
    <location>
        <begin position="218"/>
        <end position="224"/>
    </location>
    <ligand>
        <name>ATP</name>
        <dbReference type="ChEBI" id="CHEBI:30616"/>
    </ligand>
</feature>
<dbReference type="EMBL" id="JBBMFD010000019">
    <property type="protein sequence ID" value="MEQ2441199.1"/>
    <property type="molecule type" value="Genomic_DNA"/>
</dbReference>
<keyword evidence="3 8" id="KW-0641">Proline biosynthesis</keyword>
<dbReference type="EC" id="2.7.2.11" evidence="8"/>
<dbReference type="InterPro" id="IPR001057">
    <property type="entry name" value="Glu/AcGlu_kinase"/>
</dbReference>
<evidence type="ECO:0000256" key="6">
    <source>
        <dbReference type="ARBA" id="ARBA00022777"/>
    </source>
</evidence>
<name>A0ABV1E1L3_9FIRM</name>
<proteinExistence type="inferred from homology"/>
<dbReference type="PRINTS" id="PR00474">
    <property type="entry name" value="GLU5KINASE"/>
</dbReference>
<dbReference type="GO" id="GO:0004349">
    <property type="term" value="F:glutamate 5-kinase activity"/>
    <property type="evidence" value="ECO:0007669"/>
    <property type="project" value="UniProtKB-EC"/>
</dbReference>
<dbReference type="InterPro" id="IPR011529">
    <property type="entry name" value="Glu_5kinase"/>
</dbReference>
<evidence type="ECO:0000256" key="7">
    <source>
        <dbReference type="ARBA" id="ARBA00022840"/>
    </source>
</evidence>
<dbReference type="SUPFAM" id="SSF53633">
    <property type="entry name" value="Carbamate kinase-like"/>
    <property type="match status" value="1"/>
</dbReference>
<evidence type="ECO:0000256" key="1">
    <source>
        <dbReference type="ARBA" id="ARBA00022490"/>
    </source>
</evidence>
<dbReference type="InterPro" id="IPR019797">
    <property type="entry name" value="Glutamate_5-kinase_CS"/>
</dbReference>
<evidence type="ECO:0000256" key="8">
    <source>
        <dbReference type="HAMAP-Rule" id="MF_00456"/>
    </source>
</evidence>
<dbReference type="InterPro" id="IPR036393">
    <property type="entry name" value="AceGlu_kinase-like_sf"/>
</dbReference>
<dbReference type="InterPro" id="IPR041739">
    <property type="entry name" value="G5K_ProB"/>
</dbReference>
<comment type="similarity">
    <text evidence="8">Belongs to the glutamate 5-kinase family.</text>
</comment>
<comment type="catalytic activity">
    <reaction evidence="8">
        <text>L-glutamate + ATP = L-glutamyl 5-phosphate + ADP</text>
        <dbReference type="Rhea" id="RHEA:14877"/>
        <dbReference type="ChEBI" id="CHEBI:29985"/>
        <dbReference type="ChEBI" id="CHEBI:30616"/>
        <dbReference type="ChEBI" id="CHEBI:58274"/>
        <dbReference type="ChEBI" id="CHEBI:456216"/>
        <dbReference type="EC" id="2.7.2.11"/>
    </reaction>
</comment>
<feature type="binding site" evidence="8">
    <location>
        <position position="156"/>
    </location>
    <ligand>
        <name>substrate</name>
    </ligand>
</feature>
<comment type="subcellular location">
    <subcellularLocation>
        <location evidence="8">Cytoplasm</location>
    </subcellularLocation>
</comment>
<feature type="binding site" evidence="8">
    <location>
        <position position="54"/>
    </location>
    <ligand>
        <name>substrate</name>
    </ligand>
</feature>
<dbReference type="PANTHER" id="PTHR43654">
    <property type="entry name" value="GLUTAMATE 5-KINASE"/>
    <property type="match status" value="1"/>
</dbReference>
<keyword evidence="2 8" id="KW-0028">Amino-acid biosynthesis</keyword>
<dbReference type="RefSeq" id="WP_349220146.1">
    <property type="nucleotide sequence ID" value="NZ_JBBMFD010000019.1"/>
</dbReference>
<accession>A0ABV1E1L3</accession>
<reference evidence="10 11" key="1">
    <citation type="submission" date="2024-03" db="EMBL/GenBank/DDBJ databases">
        <title>Human intestinal bacterial collection.</title>
        <authorList>
            <person name="Pauvert C."/>
            <person name="Hitch T.C.A."/>
            <person name="Clavel T."/>
        </authorList>
    </citation>
    <scope>NUCLEOTIDE SEQUENCE [LARGE SCALE GENOMIC DNA]</scope>
    <source>
        <strain evidence="10 11">CLA-JM-H44</strain>
    </source>
</reference>
<dbReference type="Proteomes" id="UP001489509">
    <property type="component" value="Unassembled WGS sequence"/>
</dbReference>
<dbReference type="InterPro" id="IPR005715">
    <property type="entry name" value="Glu_5kinase/COase_Synthase"/>
</dbReference>
<dbReference type="PROSITE" id="PS00902">
    <property type="entry name" value="GLUTAMATE_5_KINASE"/>
    <property type="match status" value="1"/>
</dbReference>
<dbReference type="Pfam" id="PF00696">
    <property type="entry name" value="AA_kinase"/>
    <property type="match status" value="1"/>
</dbReference>
<keyword evidence="4 8" id="KW-0808">Transferase</keyword>
<feature type="binding site" evidence="8">
    <location>
        <begin position="176"/>
        <end position="177"/>
    </location>
    <ligand>
        <name>ATP</name>
        <dbReference type="ChEBI" id="CHEBI:30616"/>
    </ligand>
</feature>
<keyword evidence="5 8" id="KW-0547">Nucleotide-binding</keyword>
<feature type="domain" description="Aspartate/glutamate/uridylate kinase" evidence="9">
    <location>
        <begin position="10"/>
        <end position="241"/>
    </location>
</feature>
<evidence type="ECO:0000256" key="2">
    <source>
        <dbReference type="ARBA" id="ARBA00022605"/>
    </source>
</evidence>
<gene>
    <name evidence="8 10" type="primary">proB</name>
    <name evidence="10" type="ORF">WMO26_10215</name>
</gene>
<keyword evidence="11" id="KW-1185">Reference proteome</keyword>
<comment type="pathway">
    <text evidence="8">Amino-acid biosynthesis; L-proline biosynthesis; L-glutamate 5-semialdehyde from L-glutamate: step 1/2.</text>
</comment>
<evidence type="ECO:0000259" key="9">
    <source>
        <dbReference type="Pfam" id="PF00696"/>
    </source>
</evidence>
<evidence type="ECO:0000313" key="11">
    <source>
        <dbReference type="Proteomes" id="UP001489509"/>
    </source>
</evidence>